<organism evidence="1 2">
    <name type="scientific">Apiotrichum porosum</name>
    <dbReference type="NCBI Taxonomy" id="105984"/>
    <lineage>
        <taxon>Eukaryota</taxon>
        <taxon>Fungi</taxon>
        <taxon>Dikarya</taxon>
        <taxon>Basidiomycota</taxon>
        <taxon>Agaricomycotina</taxon>
        <taxon>Tremellomycetes</taxon>
        <taxon>Trichosporonales</taxon>
        <taxon>Trichosporonaceae</taxon>
        <taxon>Apiotrichum</taxon>
    </lineage>
</organism>
<dbReference type="Proteomes" id="UP000279236">
    <property type="component" value="Unassembled WGS sequence"/>
</dbReference>
<dbReference type="GeneID" id="39586975"/>
<dbReference type="EMBL" id="RSCE01000013">
    <property type="protein sequence ID" value="RSH77981.1"/>
    <property type="molecule type" value="Genomic_DNA"/>
</dbReference>
<dbReference type="RefSeq" id="XP_028473128.1">
    <property type="nucleotide sequence ID" value="XM_028618172.1"/>
</dbReference>
<protein>
    <submittedName>
        <fullName evidence="1">Uncharacterized protein</fullName>
    </submittedName>
</protein>
<name>A0A427XGF3_9TREE</name>
<evidence type="ECO:0000313" key="2">
    <source>
        <dbReference type="Proteomes" id="UP000279236"/>
    </source>
</evidence>
<keyword evidence="2" id="KW-1185">Reference proteome</keyword>
<proteinExistence type="predicted"/>
<sequence length="484" mass="51806">MSLGELAFLSLAAPSPPPTSLREQQLYAATLEAYGNVRDVLLPYASQGVREAASSVLASKELLQHWEDALGGSEAATHHGPQSFSLSPVSGGAPLSPLSPLGTYTRGTSIPPVSPLSNLGPQPELAPPLLAGARDSMAVIHVLDRRRDGAYARILHYLLHLAAPRHAACDMGACVTADRVKMVLGLDRLVSTRPDVVFGLDPLRIAVSPGPSSKLLFDPGKQVQLYAASIKDLVVNLGDAPSAPWFPWVFCSTQPLCGDFGKAHLDNLTAMRLGLGLVVRLARLAHETDPVHSLPIPLLCKRVYGVEAVGSVWRLFLMVSEGDDYTATEIWCGSACVPSSMAQFLGITTSIAAEADVRHDYISNWLFSLRSTSSLVENGVFAISRQQEPAPSPIHAPIPVHVPSPYGTWLASTPRRMNVGVIPSHLTLVSPREFDAAAHLAANSTGTFGQPQSIPVSESITLSDSGLETEYNPNSYEYSRQYTV</sequence>
<accession>A0A427XGF3</accession>
<evidence type="ECO:0000313" key="1">
    <source>
        <dbReference type="EMBL" id="RSH77981.1"/>
    </source>
</evidence>
<reference evidence="1 2" key="1">
    <citation type="submission" date="2018-11" db="EMBL/GenBank/DDBJ databases">
        <title>Genome sequence of Apiotrichum porosum DSM 27194.</title>
        <authorList>
            <person name="Aliyu H."/>
            <person name="Gorte O."/>
            <person name="Ochsenreither K."/>
        </authorList>
    </citation>
    <scope>NUCLEOTIDE SEQUENCE [LARGE SCALE GENOMIC DNA]</scope>
    <source>
        <strain evidence="1 2">DSM 27194</strain>
    </source>
</reference>
<gene>
    <name evidence="1" type="ORF">EHS24_002432</name>
</gene>
<comment type="caution">
    <text evidence="1">The sequence shown here is derived from an EMBL/GenBank/DDBJ whole genome shotgun (WGS) entry which is preliminary data.</text>
</comment>
<dbReference type="AlphaFoldDB" id="A0A427XGF3"/>